<evidence type="ECO:0000313" key="3">
    <source>
        <dbReference type="EMBL" id="BAQ01876.1"/>
    </source>
</evidence>
<dbReference type="Gene3D" id="3.90.550.10">
    <property type="entry name" value="Spore Coat Polysaccharide Biosynthesis Protein SpsA, Chain A"/>
    <property type="match status" value="1"/>
</dbReference>
<dbReference type="SUPFAM" id="SSF53448">
    <property type="entry name" value="Nucleotide-diphospho-sugar transferases"/>
    <property type="match status" value="1"/>
</dbReference>
<evidence type="ECO:0000259" key="1">
    <source>
        <dbReference type="Pfam" id="PF00535"/>
    </source>
</evidence>
<dbReference type="GO" id="GO:0016740">
    <property type="term" value="F:transferase activity"/>
    <property type="evidence" value="ECO:0007669"/>
    <property type="project" value="UniProtKB-KW"/>
</dbReference>
<keyword evidence="3" id="KW-0808">Transferase</keyword>
<dbReference type="InterPro" id="IPR050834">
    <property type="entry name" value="Glycosyltransf_2"/>
</dbReference>
<dbReference type="InterPro" id="IPR029044">
    <property type="entry name" value="Nucleotide-diphossugar_trans"/>
</dbReference>
<dbReference type="InterPro" id="IPR001173">
    <property type="entry name" value="Glyco_trans_2-like"/>
</dbReference>
<dbReference type="EMBL" id="AB812070">
    <property type="protein sequence ID" value="BAQ01876.1"/>
    <property type="molecule type" value="Genomic_DNA"/>
</dbReference>
<feature type="domain" description="Glycosyltransferase 2-like" evidence="1">
    <location>
        <begin position="9"/>
        <end position="152"/>
    </location>
</feature>
<dbReference type="AlphaFoldDB" id="A0A0A8J6J9"/>
<name>A0A0A8J6J9_ECOLX</name>
<dbReference type="Pfam" id="PF00535">
    <property type="entry name" value="Glycos_transf_2"/>
    <property type="match status" value="1"/>
</dbReference>
<protein>
    <submittedName>
        <fullName evidence="2">N-glycosyltransferase</fullName>
    </submittedName>
    <submittedName>
        <fullName evidence="3">Putative glycosyltransferase</fullName>
    </submittedName>
</protein>
<sequence>MIKKKVIAIIVTFNRKNYLLRTINSLYQQTYKVDEIICVDNCSTDGTQKYLLDNDIIGRKNFHYYNTGANLGGAGGFKYGIDCLKDFEYEHVWLMDDDVELESNCLEILISSDHSSKGIVQPTRYYEDGEFFSYDYKYFNFKNPLREFKLGRVTSEDIENNDSIKIAAVPFEGPLIASDVINAIGNVNDEYFIIADDTDYSIRASRAGFYCFLIPEAKLKRLIKPCSGQDPSWKVFFFHRNVTLVDKYYAPKYVLYIRACVRVMRYVITVSKRKKTISNFVAMIHGILAAMKNDITNNITDIQKKYADKK</sequence>
<reference evidence="3" key="1">
    <citation type="journal article" date="2014" name="DNA Res.">
        <title>A complete view of the genetic diversity of the Escherichia coli O-antigen biosynthesis gene cluster.</title>
        <authorList>
            <person name="Iguchi A."/>
            <person name="Iyoda S."/>
            <person name="Kikuchi T."/>
            <person name="Ogura Y."/>
            <person name="Katsura K."/>
            <person name="Ohnishi M."/>
            <person name="Hayashi T."/>
            <person name="Thomson N.R."/>
        </authorList>
    </citation>
    <scope>NUCLEOTIDE SEQUENCE</scope>
    <source>
        <strain evidence="3">745-56</strain>
    </source>
</reference>
<accession>A0A0A8J6J9</accession>
<evidence type="ECO:0000313" key="2">
    <source>
        <dbReference type="EMBL" id="AIG62731.1"/>
    </source>
</evidence>
<dbReference type="EMBL" id="KJ778797">
    <property type="protein sequence ID" value="AIG62731.1"/>
    <property type="molecule type" value="Genomic_DNA"/>
</dbReference>
<dbReference type="PANTHER" id="PTHR43685:SF2">
    <property type="entry name" value="GLYCOSYLTRANSFERASE 2-LIKE DOMAIN-CONTAINING PROTEIN"/>
    <property type="match status" value="1"/>
</dbReference>
<organism evidence="3">
    <name type="scientific">Escherichia coli</name>
    <dbReference type="NCBI Taxonomy" id="562"/>
    <lineage>
        <taxon>Bacteria</taxon>
        <taxon>Pseudomonadati</taxon>
        <taxon>Pseudomonadota</taxon>
        <taxon>Gammaproteobacteria</taxon>
        <taxon>Enterobacterales</taxon>
        <taxon>Enterobacteriaceae</taxon>
        <taxon>Escherichia</taxon>
    </lineage>
</organism>
<reference evidence="2" key="2">
    <citation type="journal article" date="2016" name="PLoS ONE">
        <title>Comparison of O-Antigen Gene Clusters of All O-Serogroups of Escherichia coli and Proposal for Adopting a New Nomenclature for O-Typing.</title>
        <authorList>
            <person name="DebRoy C."/>
            <person name="Fratamico P.M."/>
            <person name="Yan X."/>
            <person name="Baranzoni G."/>
            <person name="Liu Y."/>
            <person name="Needleman D.S."/>
            <person name="Tebbs R."/>
            <person name="O'Connell C.D."/>
            <person name="Allred A."/>
            <person name="Swimley M."/>
            <person name="Mwangi M."/>
            <person name="Kapur V."/>
            <person name="Raygoza Garay J.A."/>
            <person name="Roberts E.L."/>
            <person name="Katani R."/>
        </authorList>
    </citation>
    <scope>NUCLEOTIDE SEQUENCE</scope>
    <source>
        <strain evidence="2">745-54</strain>
    </source>
</reference>
<proteinExistence type="predicted"/>
<dbReference type="PANTHER" id="PTHR43685">
    <property type="entry name" value="GLYCOSYLTRANSFERASE"/>
    <property type="match status" value="1"/>
</dbReference>